<dbReference type="Proteomes" id="UP000822688">
    <property type="component" value="Chromosome 10"/>
</dbReference>
<dbReference type="EMBL" id="CM026431">
    <property type="protein sequence ID" value="KAG0560377.1"/>
    <property type="molecule type" value="Genomic_DNA"/>
</dbReference>
<comment type="caution">
    <text evidence="1">The sequence shown here is derived from an EMBL/GenBank/DDBJ whole genome shotgun (WGS) entry which is preliminary data.</text>
</comment>
<organism evidence="1 2">
    <name type="scientific">Ceratodon purpureus</name>
    <name type="common">Fire moss</name>
    <name type="synonym">Dicranum purpureum</name>
    <dbReference type="NCBI Taxonomy" id="3225"/>
    <lineage>
        <taxon>Eukaryota</taxon>
        <taxon>Viridiplantae</taxon>
        <taxon>Streptophyta</taxon>
        <taxon>Embryophyta</taxon>
        <taxon>Bryophyta</taxon>
        <taxon>Bryophytina</taxon>
        <taxon>Bryopsida</taxon>
        <taxon>Dicranidae</taxon>
        <taxon>Pseudoditrichales</taxon>
        <taxon>Ditrichaceae</taxon>
        <taxon>Ceratodon</taxon>
    </lineage>
</organism>
<name>A0A8T0GP58_CERPU</name>
<accession>A0A8T0GP58</accession>
<proteinExistence type="predicted"/>
<evidence type="ECO:0000313" key="2">
    <source>
        <dbReference type="Proteomes" id="UP000822688"/>
    </source>
</evidence>
<evidence type="ECO:0000313" key="1">
    <source>
        <dbReference type="EMBL" id="KAG0560377.1"/>
    </source>
</evidence>
<keyword evidence="2" id="KW-1185">Reference proteome</keyword>
<dbReference type="AlphaFoldDB" id="A0A8T0GP58"/>
<sequence length="84" mass="9414">MSLLETNLICRSSSICRHHLQKLTIVCLQLRVMGNMALIVTALKVENDYPACHCHRKLSPGHIPGTLIGFSSCRTVYTSQARFE</sequence>
<gene>
    <name evidence="1" type="ORF">KC19_10G176400</name>
</gene>
<protein>
    <submittedName>
        <fullName evidence="1">Uncharacterized protein</fullName>
    </submittedName>
</protein>
<reference evidence="1" key="1">
    <citation type="submission" date="2020-06" db="EMBL/GenBank/DDBJ databases">
        <title>WGS assembly of Ceratodon purpureus strain R40.</title>
        <authorList>
            <person name="Carey S.B."/>
            <person name="Jenkins J."/>
            <person name="Shu S."/>
            <person name="Lovell J.T."/>
            <person name="Sreedasyam A."/>
            <person name="Maumus F."/>
            <person name="Tiley G.P."/>
            <person name="Fernandez-Pozo N."/>
            <person name="Barry K."/>
            <person name="Chen C."/>
            <person name="Wang M."/>
            <person name="Lipzen A."/>
            <person name="Daum C."/>
            <person name="Saski C.A."/>
            <person name="Payton A.C."/>
            <person name="Mcbreen J.C."/>
            <person name="Conrad R.E."/>
            <person name="Kollar L.M."/>
            <person name="Olsson S."/>
            <person name="Huttunen S."/>
            <person name="Landis J.B."/>
            <person name="Wickett N.J."/>
            <person name="Johnson M.G."/>
            <person name="Rensing S.A."/>
            <person name="Grimwood J."/>
            <person name="Schmutz J."/>
            <person name="Mcdaniel S.F."/>
        </authorList>
    </citation>
    <scope>NUCLEOTIDE SEQUENCE</scope>
    <source>
        <strain evidence="1">R40</strain>
    </source>
</reference>